<evidence type="ECO:0000313" key="2">
    <source>
        <dbReference type="EMBL" id="CAF3367073.1"/>
    </source>
</evidence>
<comment type="caution">
    <text evidence="3">The sequence shown here is derived from an EMBL/GenBank/DDBJ whole genome shotgun (WGS) entry which is preliminary data.</text>
</comment>
<accession>A0A820X1I4</accession>
<evidence type="ECO:0000256" key="1">
    <source>
        <dbReference type="SAM" id="MobiDB-lite"/>
    </source>
</evidence>
<protein>
    <submittedName>
        <fullName evidence="3">Uncharacterized protein</fullName>
    </submittedName>
</protein>
<organism evidence="3 4">
    <name type="scientific">Rotaria socialis</name>
    <dbReference type="NCBI Taxonomy" id="392032"/>
    <lineage>
        <taxon>Eukaryota</taxon>
        <taxon>Metazoa</taxon>
        <taxon>Spiralia</taxon>
        <taxon>Gnathifera</taxon>
        <taxon>Rotifera</taxon>
        <taxon>Eurotatoria</taxon>
        <taxon>Bdelloidea</taxon>
        <taxon>Philodinida</taxon>
        <taxon>Philodinidae</taxon>
        <taxon>Rotaria</taxon>
    </lineage>
</organism>
<name>A0A820X1I4_9BILA</name>
<gene>
    <name evidence="2" type="ORF">TIS948_LOCUS24709</name>
    <name evidence="3" type="ORF">UJA718_LOCUS27853</name>
</gene>
<evidence type="ECO:0000313" key="4">
    <source>
        <dbReference type="Proteomes" id="UP000663873"/>
    </source>
</evidence>
<proteinExistence type="predicted"/>
<reference evidence="3" key="1">
    <citation type="submission" date="2021-02" db="EMBL/GenBank/DDBJ databases">
        <authorList>
            <person name="Nowell W R."/>
        </authorList>
    </citation>
    <scope>NUCLEOTIDE SEQUENCE</scope>
</reference>
<evidence type="ECO:0000313" key="3">
    <source>
        <dbReference type="EMBL" id="CAF4525166.1"/>
    </source>
</evidence>
<dbReference type="EMBL" id="CAJOBP010007975">
    <property type="protein sequence ID" value="CAF4525166.1"/>
    <property type="molecule type" value="Genomic_DNA"/>
</dbReference>
<dbReference type="Proteomes" id="UP000663873">
    <property type="component" value="Unassembled WGS sequence"/>
</dbReference>
<sequence>MSYKGAAQSQCGTASDLPIHILGLCAIDESEGSGSSSDGGGGRLKDELRS</sequence>
<dbReference type="Proteomes" id="UP000663825">
    <property type="component" value="Unassembled WGS sequence"/>
</dbReference>
<dbReference type="EMBL" id="CAJNXB010004266">
    <property type="protein sequence ID" value="CAF3367073.1"/>
    <property type="molecule type" value="Genomic_DNA"/>
</dbReference>
<feature type="non-terminal residue" evidence="3">
    <location>
        <position position="50"/>
    </location>
</feature>
<feature type="region of interest" description="Disordered" evidence="1">
    <location>
        <begin position="29"/>
        <end position="50"/>
    </location>
</feature>
<keyword evidence="4" id="KW-1185">Reference proteome</keyword>
<dbReference type="AlphaFoldDB" id="A0A820X1I4"/>